<evidence type="ECO:0000256" key="2">
    <source>
        <dbReference type="SAM" id="SignalP"/>
    </source>
</evidence>
<evidence type="ECO:0000256" key="1">
    <source>
        <dbReference type="SAM" id="MobiDB-lite"/>
    </source>
</evidence>
<dbReference type="AlphaFoldDB" id="A0A9W6X479"/>
<evidence type="ECO:0000313" key="3">
    <source>
        <dbReference type="EMBL" id="GMF29619.1"/>
    </source>
</evidence>
<feature type="signal peptide" evidence="2">
    <location>
        <begin position="1"/>
        <end position="22"/>
    </location>
</feature>
<gene>
    <name evidence="3" type="ORF">Plil01_001259000</name>
</gene>
<dbReference type="Proteomes" id="UP001165083">
    <property type="component" value="Unassembled WGS sequence"/>
</dbReference>
<feature type="region of interest" description="Disordered" evidence="1">
    <location>
        <begin position="52"/>
        <end position="72"/>
    </location>
</feature>
<proteinExistence type="predicted"/>
<sequence length="175" mass="19017">MPRASIPLLLAVATYVVGLTSALSAVSPANAISTNPVSVGRYPLKLLRATARAGNDEKGSQNDEEEEEEEKSNILSALEKYIPGVARANNALTAAKKAEITAKKLTANSFYKLKGDEPSQRVLTYDRWAEAKQSEIDVNRGMIAFGYPEEYASQISTEYGSVMAQIKMELVRLSS</sequence>
<protein>
    <submittedName>
        <fullName evidence="3">Unnamed protein product</fullName>
    </submittedName>
</protein>
<organism evidence="3 4">
    <name type="scientific">Phytophthora lilii</name>
    <dbReference type="NCBI Taxonomy" id="2077276"/>
    <lineage>
        <taxon>Eukaryota</taxon>
        <taxon>Sar</taxon>
        <taxon>Stramenopiles</taxon>
        <taxon>Oomycota</taxon>
        <taxon>Peronosporomycetes</taxon>
        <taxon>Peronosporales</taxon>
        <taxon>Peronosporaceae</taxon>
        <taxon>Phytophthora</taxon>
    </lineage>
</organism>
<dbReference type="EMBL" id="BSXW01000788">
    <property type="protein sequence ID" value="GMF29619.1"/>
    <property type="molecule type" value="Genomic_DNA"/>
</dbReference>
<keyword evidence="2" id="KW-0732">Signal</keyword>
<name>A0A9W6X479_9STRA</name>
<keyword evidence="4" id="KW-1185">Reference proteome</keyword>
<comment type="caution">
    <text evidence="3">The sequence shown here is derived from an EMBL/GenBank/DDBJ whole genome shotgun (WGS) entry which is preliminary data.</text>
</comment>
<feature type="chain" id="PRO_5040963541" evidence="2">
    <location>
        <begin position="23"/>
        <end position="175"/>
    </location>
</feature>
<accession>A0A9W6X479</accession>
<evidence type="ECO:0000313" key="4">
    <source>
        <dbReference type="Proteomes" id="UP001165083"/>
    </source>
</evidence>
<reference evidence="3" key="1">
    <citation type="submission" date="2023-04" db="EMBL/GenBank/DDBJ databases">
        <title>Phytophthora lilii NBRC 32176.</title>
        <authorList>
            <person name="Ichikawa N."/>
            <person name="Sato H."/>
            <person name="Tonouchi N."/>
        </authorList>
    </citation>
    <scope>NUCLEOTIDE SEQUENCE</scope>
    <source>
        <strain evidence="3">NBRC 32176</strain>
    </source>
</reference>